<sequence>MPRASTSKAAAGADAGAERRPVPAAMAVDRQAHSAYRGKTIKESIERNRLSSVKRKYFKELKRDARAAAPDSAPAQAPVRTPQRAEPRKSTQRANPYQKVVREREAAAKQREEERARRAAEIRQAAARRRDAVRQREKQRWKHNARTQRGQPLLSNQITSLLEKLQKDAP</sequence>
<protein>
    <submittedName>
        <fullName evidence="1">Uncharacterized protein</fullName>
    </submittedName>
</protein>
<keyword evidence="2" id="KW-1185">Reference proteome</keyword>
<name>A0ACC1KYI9_9FUNG</name>
<accession>A0ACC1KYI9</accession>
<gene>
    <name evidence="1" type="ORF">H4R21_004342</name>
</gene>
<evidence type="ECO:0000313" key="1">
    <source>
        <dbReference type="EMBL" id="KAJ2797377.1"/>
    </source>
</evidence>
<organism evidence="1 2">
    <name type="scientific">Coemansia helicoidea</name>
    <dbReference type="NCBI Taxonomy" id="1286919"/>
    <lineage>
        <taxon>Eukaryota</taxon>
        <taxon>Fungi</taxon>
        <taxon>Fungi incertae sedis</taxon>
        <taxon>Zoopagomycota</taxon>
        <taxon>Kickxellomycotina</taxon>
        <taxon>Kickxellomycetes</taxon>
        <taxon>Kickxellales</taxon>
        <taxon>Kickxellaceae</taxon>
        <taxon>Coemansia</taxon>
    </lineage>
</organism>
<evidence type="ECO:0000313" key="2">
    <source>
        <dbReference type="Proteomes" id="UP001140087"/>
    </source>
</evidence>
<reference evidence="1" key="1">
    <citation type="submission" date="2022-07" db="EMBL/GenBank/DDBJ databases">
        <title>Phylogenomic reconstructions and comparative analyses of Kickxellomycotina fungi.</title>
        <authorList>
            <person name="Reynolds N.K."/>
            <person name="Stajich J.E."/>
            <person name="Barry K."/>
            <person name="Grigoriev I.V."/>
            <person name="Crous P."/>
            <person name="Smith M.E."/>
        </authorList>
    </citation>
    <scope>NUCLEOTIDE SEQUENCE</scope>
    <source>
        <strain evidence="1">BCRC 34780</strain>
    </source>
</reference>
<proteinExistence type="predicted"/>
<comment type="caution">
    <text evidence="1">The sequence shown here is derived from an EMBL/GenBank/DDBJ whole genome shotgun (WGS) entry which is preliminary data.</text>
</comment>
<dbReference type="Proteomes" id="UP001140087">
    <property type="component" value="Unassembled WGS sequence"/>
</dbReference>
<dbReference type="EMBL" id="JANBUN010001613">
    <property type="protein sequence ID" value="KAJ2797377.1"/>
    <property type="molecule type" value="Genomic_DNA"/>
</dbReference>